<name>A0A931C8D2_9ACTN</name>
<sequence length="242" mass="25099">MNRSRTTLPVLVVLAALLVPSSWLVGGHPASASPGTTVDSVLVTGKGEVSGTPDTLVVDFAVETSASTVSEALDSATSAATRMRSALVRAGMATADLQTSNMGISPTRNDDEVVTGYTVSQGLTAKVRNLPQAGTLMSAAIAAGGDAARLNGVSFVIEDDAALLAEARRKAFADARRKAELYAREAGRSLGRVVKVSEQTPSDGGPGEPYRFMAADSEVPVEPGRQQLAVSITVEWAFQPLQ</sequence>
<dbReference type="InterPro" id="IPR007497">
    <property type="entry name" value="SIMPL/DUF541"/>
</dbReference>
<protein>
    <submittedName>
        <fullName evidence="1">SIMPL domain-containing protein</fullName>
    </submittedName>
</protein>
<comment type="caution">
    <text evidence="1">The sequence shown here is derived from an EMBL/GenBank/DDBJ whole genome shotgun (WGS) entry which is preliminary data.</text>
</comment>
<reference evidence="1" key="1">
    <citation type="submission" date="2020-11" db="EMBL/GenBank/DDBJ databases">
        <title>Isolation and identification of active actinomycetes.</title>
        <authorList>
            <person name="Sun X."/>
        </authorList>
    </citation>
    <scope>NUCLEOTIDE SEQUENCE</scope>
    <source>
        <strain evidence="1">NEAU-A11</strain>
    </source>
</reference>
<dbReference type="EMBL" id="JADQTO010000003">
    <property type="protein sequence ID" value="MBG0561348.1"/>
    <property type="molecule type" value="Genomic_DNA"/>
</dbReference>
<dbReference type="PANTHER" id="PTHR34387">
    <property type="entry name" value="SLR1258 PROTEIN"/>
    <property type="match status" value="1"/>
</dbReference>
<dbReference type="InterPro" id="IPR010916">
    <property type="entry name" value="TonB_box_CS"/>
</dbReference>
<dbReference type="InterPro" id="IPR052022">
    <property type="entry name" value="26kDa_periplasmic_antigen"/>
</dbReference>
<dbReference type="Gene3D" id="3.30.110.170">
    <property type="entry name" value="Protein of unknown function (DUF541), domain 1"/>
    <property type="match status" value="1"/>
</dbReference>
<dbReference type="PROSITE" id="PS00430">
    <property type="entry name" value="TONB_DEPENDENT_REC_1"/>
    <property type="match status" value="1"/>
</dbReference>
<dbReference type="AlphaFoldDB" id="A0A931C8D2"/>
<organism evidence="1 2">
    <name type="scientific">Actinoplanes aureus</name>
    <dbReference type="NCBI Taxonomy" id="2792083"/>
    <lineage>
        <taxon>Bacteria</taxon>
        <taxon>Bacillati</taxon>
        <taxon>Actinomycetota</taxon>
        <taxon>Actinomycetes</taxon>
        <taxon>Micromonosporales</taxon>
        <taxon>Micromonosporaceae</taxon>
        <taxon>Actinoplanes</taxon>
    </lineage>
</organism>
<dbReference type="Pfam" id="PF04402">
    <property type="entry name" value="SIMPL"/>
    <property type="match status" value="1"/>
</dbReference>
<dbReference type="GO" id="GO:0006974">
    <property type="term" value="P:DNA damage response"/>
    <property type="evidence" value="ECO:0007669"/>
    <property type="project" value="TreeGrafter"/>
</dbReference>
<accession>A0A931C8D2</accession>
<keyword evidence="2" id="KW-1185">Reference proteome</keyword>
<dbReference type="PANTHER" id="PTHR34387:SF1">
    <property type="entry name" value="PERIPLASMIC IMMUNOGENIC PROTEIN"/>
    <property type="match status" value="1"/>
</dbReference>
<dbReference type="RefSeq" id="WP_196413142.1">
    <property type="nucleotide sequence ID" value="NZ_JADQTO010000003.1"/>
</dbReference>
<dbReference type="Gene3D" id="3.30.70.2970">
    <property type="entry name" value="Protein of unknown function (DUF541), domain 2"/>
    <property type="match status" value="1"/>
</dbReference>
<evidence type="ECO:0000313" key="1">
    <source>
        <dbReference type="EMBL" id="MBG0561348.1"/>
    </source>
</evidence>
<proteinExistence type="predicted"/>
<evidence type="ECO:0000313" key="2">
    <source>
        <dbReference type="Proteomes" id="UP000598146"/>
    </source>
</evidence>
<dbReference type="Proteomes" id="UP000598146">
    <property type="component" value="Unassembled WGS sequence"/>
</dbReference>
<gene>
    <name evidence="1" type="ORF">I4J89_07725</name>
</gene>